<evidence type="ECO:0008006" key="4">
    <source>
        <dbReference type="Google" id="ProtNLM"/>
    </source>
</evidence>
<dbReference type="Gene3D" id="1.10.1330.10">
    <property type="entry name" value="Dockerin domain"/>
    <property type="match status" value="1"/>
</dbReference>
<keyword evidence="3" id="KW-1185">Reference proteome</keyword>
<evidence type="ECO:0000256" key="1">
    <source>
        <dbReference type="SAM" id="SignalP"/>
    </source>
</evidence>
<dbReference type="AlphaFoldDB" id="W7UBT3"/>
<name>W7UBT3_RUMFL</name>
<dbReference type="EMBL" id="ATAX01000035">
    <property type="protein sequence ID" value="EWM52566.1"/>
    <property type="molecule type" value="Genomic_DNA"/>
</dbReference>
<feature type="signal peptide" evidence="1">
    <location>
        <begin position="1"/>
        <end position="30"/>
    </location>
</feature>
<proteinExistence type="predicted"/>
<protein>
    <recommendedName>
        <fullName evidence="4">Dockerin domain-containing protein</fullName>
    </recommendedName>
</protein>
<gene>
    <name evidence="2" type="ORF">RF007C_08495</name>
</gene>
<dbReference type="GO" id="GO:0000272">
    <property type="term" value="P:polysaccharide catabolic process"/>
    <property type="evidence" value="ECO:0007669"/>
    <property type="project" value="InterPro"/>
</dbReference>
<dbReference type="InterPro" id="IPR036439">
    <property type="entry name" value="Dockerin_dom_sf"/>
</dbReference>
<dbReference type="Proteomes" id="UP000019365">
    <property type="component" value="Unassembled WGS sequence"/>
</dbReference>
<keyword evidence="1" id="KW-0732">Signal</keyword>
<dbReference type="PATRIC" id="fig|1341157.4.peg.2942"/>
<dbReference type="RefSeq" id="WP_037301071.1">
    <property type="nucleotide sequence ID" value="NZ_ATAX01000035.1"/>
</dbReference>
<evidence type="ECO:0000313" key="3">
    <source>
        <dbReference type="Proteomes" id="UP000019365"/>
    </source>
</evidence>
<comment type="caution">
    <text evidence="2">The sequence shown here is derived from an EMBL/GenBank/DDBJ whole genome shotgun (WGS) entry which is preliminary data.</text>
</comment>
<feature type="chain" id="PRO_5004901600" description="Dockerin domain-containing protein" evidence="1">
    <location>
        <begin position="31"/>
        <end position="270"/>
    </location>
</feature>
<reference evidence="2 3" key="1">
    <citation type="journal article" date="2014" name="PLoS ONE">
        <title>Rumen cellulosomics: divergent fiber-degrading strategies revealed by comparative genome-wide analysis of six ruminococcal strains.</title>
        <authorList>
            <person name="Dassa B."/>
            <person name="Borovok I."/>
            <person name="Ruimy-Israeli V."/>
            <person name="Lamed R."/>
            <person name="Flint H.J."/>
            <person name="Duncan S.H."/>
            <person name="Henrissat B."/>
            <person name="Coutinho P."/>
            <person name="Morrison M."/>
            <person name="Mosoni P."/>
            <person name="Yeoman C.J."/>
            <person name="White B.A."/>
            <person name="Bayer E.A."/>
        </authorList>
    </citation>
    <scope>NUCLEOTIDE SEQUENCE [LARGE SCALE GENOMIC DNA]</scope>
    <source>
        <strain evidence="2 3">007c</strain>
    </source>
</reference>
<accession>W7UBT3</accession>
<organism evidence="2 3">
    <name type="scientific">Ruminococcus flavefaciens 007c</name>
    <dbReference type="NCBI Taxonomy" id="1341157"/>
    <lineage>
        <taxon>Bacteria</taxon>
        <taxon>Bacillati</taxon>
        <taxon>Bacillota</taxon>
        <taxon>Clostridia</taxon>
        <taxon>Eubacteriales</taxon>
        <taxon>Oscillospiraceae</taxon>
        <taxon>Ruminococcus</taxon>
    </lineage>
</organism>
<evidence type="ECO:0000313" key="2">
    <source>
        <dbReference type="EMBL" id="EWM52566.1"/>
    </source>
</evidence>
<dbReference type="OrthoDB" id="1819851at2"/>
<sequence>MKNTMKKIAASLSAAVLCAIPMAGSLTANAAEQYTTYRTSYFIKHENANIEETSITVTTKKGLTKLGRKNLNNTGRIYDIHGSGGQTYDHINVVWKRYTGDIGTQAFKKKGLLYNETSKTTYGGKFEDYLVSNTALDIQAKDTNGDSAAERIGYFAVNVGDVTGALNSTSFKDFKADGITGMDALEVQKLVKKGVTNIAEYSKTVDYSSANNESVKTLRAMIAGDINNDGKLTDNDATVIMYWIVGRVNDFSRFNGVADNKIVDMAENMK</sequence>